<evidence type="ECO:0000256" key="1">
    <source>
        <dbReference type="ARBA" id="ARBA00005417"/>
    </source>
</evidence>
<reference evidence="10 11" key="1">
    <citation type="submission" date="2022-04" db="EMBL/GenBank/DDBJ databases">
        <authorList>
            <person name="Grouzdev D.S."/>
            <person name="Pantiukh K.S."/>
            <person name="Krutkina M.S."/>
        </authorList>
    </citation>
    <scope>NUCLEOTIDE SEQUENCE [LARGE SCALE GENOMIC DNA]</scope>
    <source>
        <strain evidence="10 11">6x-1</strain>
    </source>
</reference>
<dbReference type="Proteomes" id="UP001203284">
    <property type="component" value="Unassembled WGS sequence"/>
</dbReference>
<evidence type="ECO:0000313" key="11">
    <source>
        <dbReference type="Proteomes" id="UP001203284"/>
    </source>
</evidence>
<keyword evidence="5" id="KW-0547">Nucleotide-binding</keyword>
<evidence type="ECO:0000256" key="4">
    <source>
        <dbReference type="ARBA" id="ARBA00022519"/>
    </source>
</evidence>
<evidence type="ECO:0000256" key="6">
    <source>
        <dbReference type="ARBA" id="ARBA00022840"/>
    </source>
</evidence>
<accession>A0ABT0D988</accession>
<proteinExistence type="inferred from homology"/>
<protein>
    <submittedName>
        <fullName evidence="10">ABC transporter ATP-binding protein</fullName>
    </submittedName>
</protein>
<dbReference type="EMBL" id="JALKCH010000004">
    <property type="protein sequence ID" value="MCK0196508.1"/>
    <property type="molecule type" value="Genomic_DNA"/>
</dbReference>
<keyword evidence="4" id="KW-0997">Cell inner membrane</keyword>
<dbReference type="Gene3D" id="3.40.50.300">
    <property type="entry name" value="P-loop containing nucleotide triphosphate hydrolases"/>
    <property type="match status" value="1"/>
</dbReference>
<gene>
    <name evidence="10" type="ORF">MWN34_06235</name>
</gene>
<dbReference type="InterPro" id="IPR017871">
    <property type="entry name" value="ABC_transporter-like_CS"/>
</dbReference>
<dbReference type="InterPro" id="IPR003439">
    <property type="entry name" value="ABC_transporter-like_ATP-bd"/>
</dbReference>
<keyword evidence="3" id="KW-1003">Cell membrane</keyword>
<dbReference type="SUPFAM" id="SSF52540">
    <property type="entry name" value="P-loop containing nucleoside triphosphate hydrolases"/>
    <property type="match status" value="1"/>
</dbReference>
<dbReference type="PANTHER" id="PTHR42781">
    <property type="entry name" value="SPERMIDINE/PUTRESCINE IMPORT ATP-BINDING PROTEIN POTA"/>
    <property type="match status" value="1"/>
</dbReference>
<dbReference type="InterPro" id="IPR027417">
    <property type="entry name" value="P-loop_NTPase"/>
</dbReference>
<keyword evidence="2" id="KW-0813">Transport</keyword>
<feature type="domain" description="ABC transporter" evidence="9">
    <location>
        <begin position="4"/>
        <end position="238"/>
    </location>
</feature>
<dbReference type="SUPFAM" id="SSF50331">
    <property type="entry name" value="MOP-like"/>
    <property type="match status" value="1"/>
</dbReference>
<dbReference type="InterPro" id="IPR003593">
    <property type="entry name" value="AAA+_ATPase"/>
</dbReference>
<dbReference type="PROSITE" id="PS50893">
    <property type="entry name" value="ABC_TRANSPORTER_2"/>
    <property type="match status" value="1"/>
</dbReference>
<keyword evidence="11" id="KW-1185">Reference proteome</keyword>
<keyword evidence="6 10" id="KW-0067">ATP-binding</keyword>
<evidence type="ECO:0000313" key="10">
    <source>
        <dbReference type="EMBL" id="MCK0196508.1"/>
    </source>
</evidence>
<evidence type="ECO:0000256" key="5">
    <source>
        <dbReference type="ARBA" id="ARBA00022741"/>
    </source>
</evidence>
<dbReference type="InterPro" id="IPR050093">
    <property type="entry name" value="ABC_SmlMolc_Importer"/>
</dbReference>
<dbReference type="PANTHER" id="PTHR42781:SF1">
    <property type="entry name" value="THIAMINE IMPORT ATP-BINDING PROTEIN THIQ"/>
    <property type="match status" value="1"/>
</dbReference>
<dbReference type="Gene3D" id="2.40.50.140">
    <property type="entry name" value="Nucleic acid-binding proteins"/>
    <property type="match status" value="1"/>
</dbReference>
<comment type="caution">
    <text evidence="10">The sequence shown here is derived from an EMBL/GenBank/DDBJ whole genome shotgun (WGS) entry which is preliminary data.</text>
</comment>
<dbReference type="InterPro" id="IPR008995">
    <property type="entry name" value="Mo/tungstate-bd_C_term_dom"/>
</dbReference>
<comment type="similarity">
    <text evidence="1">Belongs to the ABC transporter superfamily.</text>
</comment>
<keyword evidence="7" id="KW-1278">Translocase</keyword>
<name>A0ABT0D988_9HYPH</name>
<dbReference type="Pfam" id="PF08402">
    <property type="entry name" value="TOBE_2"/>
    <property type="match status" value="1"/>
</dbReference>
<keyword evidence="8" id="KW-0472">Membrane</keyword>
<dbReference type="GO" id="GO:0005524">
    <property type="term" value="F:ATP binding"/>
    <property type="evidence" value="ECO:0007669"/>
    <property type="project" value="UniProtKB-KW"/>
</dbReference>
<dbReference type="RefSeq" id="WP_247027688.1">
    <property type="nucleotide sequence ID" value="NZ_JALKCH010000004.1"/>
</dbReference>
<evidence type="ECO:0000256" key="7">
    <source>
        <dbReference type="ARBA" id="ARBA00022967"/>
    </source>
</evidence>
<dbReference type="InterPro" id="IPR013611">
    <property type="entry name" value="Transp-assoc_OB_typ2"/>
</dbReference>
<dbReference type="InterPro" id="IPR012340">
    <property type="entry name" value="NA-bd_OB-fold"/>
</dbReference>
<dbReference type="SMART" id="SM00382">
    <property type="entry name" value="AAA"/>
    <property type="match status" value="1"/>
</dbReference>
<dbReference type="Gene3D" id="2.40.50.100">
    <property type="match status" value="1"/>
</dbReference>
<evidence type="ECO:0000256" key="3">
    <source>
        <dbReference type="ARBA" id="ARBA00022475"/>
    </source>
</evidence>
<evidence type="ECO:0000256" key="2">
    <source>
        <dbReference type="ARBA" id="ARBA00022448"/>
    </source>
</evidence>
<dbReference type="PROSITE" id="PS00211">
    <property type="entry name" value="ABC_TRANSPORTER_1"/>
    <property type="match status" value="1"/>
</dbReference>
<organism evidence="10 11">
    <name type="scientific">Ancylobacter crimeensis</name>
    <dbReference type="NCBI Taxonomy" id="2579147"/>
    <lineage>
        <taxon>Bacteria</taxon>
        <taxon>Pseudomonadati</taxon>
        <taxon>Pseudomonadota</taxon>
        <taxon>Alphaproteobacteria</taxon>
        <taxon>Hyphomicrobiales</taxon>
        <taxon>Xanthobacteraceae</taxon>
        <taxon>Ancylobacter</taxon>
    </lineage>
</organism>
<evidence type="ECO:0000259" key="9">
    <source>
        <dbReference type="PROSITE" id="PS50893"/>
    </source>
</evidence>
<dbReference type="Pfam" id="PF00005">
    <property type="entry name" value="ABC_tran"/>
    <property type="match status" value="1"/>
</dbReference>
<sequence length="363" mass="39535">MSDIDIRQLSKSYGAYQALKSIDLHIPDGALLALLGPSGCGKSTTLQLLAGFDTPSGGEIRAGGELISSPQRVVPPERRGISLVFQNYAVWPHKTVAENVAFGLQLRKLARAELEARLSRALEAVRLTPLRDRYPFELSGGQQQRVALARALAVEPRILLLDEPLSNLDAHLREEMRFEIRRVHDELGITTVYVTHDQGEALVTADEVAVMKGGIVQQLGSPEDIFERPSNAFVASFIGSNNEIPGQHEAPGQLRVADTLLHAQDRSGLSGPGRKAVLCIRPSRVRLGEAGGATNNLNGVVRRSAYLGEYRDVLVEIAPNTTLRAFVSPHLHFQPGEPVLVHLPPEHCQIFAAPDDAPRARPL</sequence>
<evidence type="ECO:0000256" key="8">
    <source>
        <dbReference type="ARBA" id="ARBA00023136"/>
    </source>
</evidence>